<reference evidence="1 2" key="1">
    <citation type="submission" date="2021-06" db="EMBL/GenBank/DDBJ databases">
        <title>Caerostris extrusa draft genome.</title>
        <authorList>
            <person name="Kono N."/>
            <person name="Arakawa K."/>
        </authorList>
    </citation>
    <scope>NUCLEOTIDE SEQUENCE [LARGE SCALE GENOMIC DNA]</scope>
</reference>
<accession>A0AAV4W738</accession>
<dbReference type="Proteomes" id="UP001054945">
    <property type="component" value="Unassembled WGS sequence"/>
</dbReference>
<dbReference type="AlphaFoldDB" id="A0AAV4W738"/>
<name>A0AAV4W738_CAEEX</name>
<keyword evidence="2" id="KW-1185">Reference proteome</keyword>
<gene>
    <name evidence="1" type="ORF">CEXT_391871</name>
</gene>
<organism evidence="1 2">
    <name type="scientific">Caerostris extrusa</name>
    <name type="common">Bark spider</name>
    <name type="synonym">Caerostris bankana</name>
    <dbReference type="NCBI Taxonomy" id="172846"/>
    <lineage>
        <taxon>Eukaryota</taxon>
        <taxon>Metazoa</taxon>
        <taxon>Ecdysozoa</taxon>
        <taxon>Arthropoda</taxon>
        <taxon>Chelicerata</taxon>
        <taxon>Arachnida</taxon>
        <taxon>Araneae</taxon>
        <taxon>Araneomorphae</taxon>
        <taxon>Entelegynae</taxon>
        <taxon>Araneoidea</taxon>
        <taxon>Araneidae</taxon>
        <taxon>Caerostris</taxon>
    </lineage>
</organism>
<dbReference type="EMBL" id="BPLR01015588">
    <property type="protein sequence ID" value="GIY77205.1"/>
    <property type="molecule type" value="Genomic_DNA"/>
</dbReference>
<feature type="non-terminal residue" evidence="1">
    <location>
        <position position="51"/>
    </location>
</feature>
<protein>
    <submittedName>
        <fullName evidence="1">Uncharacterized protein</fullName>
    </submittedName>
</protein>
<evidence type="ECO:0000313" key="1">
    <source>
        <dbReference type="EMBL" id="GIY77205.1"/>
    </source>
</evidence>
<comment type="caution">
    <text evidence="1">The sequence shown here is derived from an EMBL/GenBank/DDBJ whole genome shotgun (WGS) entry which is preliminary data.</text>
</comment>
<sequence length="51" mass="5870">MPLSVHKESQIEIVLAQLFRGLDQQQIILDRSQQKNLQKDSHLFSIPKAAQ</sequence>
<proteinExistence type="predicted"/>
<evidence type="ECO:0000313" key="2">
    <source>
        <dbReference type="Proteomes" id="UP001054945"/>
    </source>
</evidence>